<evidence type="ECO:0000256" key="8">
    <source>
        <dbReference type="ARBA" id="ARBA00022723"/>
    </source>
</evidence>
<dbReference type="Proteomes" id="UP000825935">
    <property type="component" value="Chromosome 4"/>
</dbReference>
<evidence type="ECO:0000313" key="14">
    <source>
        <dbReference type="EMBL" id="KAH7440009.1"/>
    </source>
</evidence>
<dbReference type="InterPro" id="IPR002058">
    <property type="entry name" value="PAP_assoc"/>
</dbReference>
<feature type="region of interest" description="Disordered" evidence="11">
    <location>
        <begin position="320"/>
        <end position="341"/>
    </location>
</feature>
<feature type="region of interest" description="Disordered" evidence="11">
    <location>
        <begin position="639"/>
        <end position="664"/>
    </location>
</feature>
<dbReference type="Pfam" id="PF03828">
    <property type="entry name" value="PAP_assoc"/>
    <property type="match status" value="1"/>
</dbReference>
<dbReference type="FunFam" id="3.30.460.10:FF:000067">
    <property type="entry name" value="Terminal uridylyltransferase cid1"/>
    <property type="match status" value="1"/>
</dbReference>
<evidence type="ECO:0000256" key="6">
    <source>
        <dbReference type="ARBA" id="ARBA00022490"/>
    </source>
</evidence>
<feature type="compositionally biased region" description="Polar residues" evidence="11">
    <location>
        <begin position="325"/>
        <end position="337"/>
    </location>
</feature>
<proteinExistence type="inferred from homology"/>
<gene>
    <name evidence="14" type="ORF">KP509_04G087500</name>
</gene>
<keyword evidence="9" id="KW-0460">Magnesium</keyword>
<organism evidence="14 15">
    <name type="scientific">Ceratopteris richardii</name>
    <name type="common">Triangle waterfern</name>
    <dbReference type="NCBI Taxonomy" id="49495"/>
    <lineage>
        <taxon>Eukaryota</taxon>
        <taxon>Viridiplantae</taxon>
        <taxon>Streptophyta</taxon>
        <taxon>Embryophyta</taxon>
        <taxon>Tracheophyta</taxon>
        <taxon>Polypodiopsida</taxon>
        <taxon>Polypodiidae</taxon>
        <taxon>Polypodiales</taxon>
        <taxon>Pteridineae</taxon>
        <taxon>Pteridaceae</taxon>
        <taxon>Parkerioideae</taxon>
        <taxon>Ceratopteris</taxon>
    </lineage>
</organism>
<dbReference type="GO" id="GO:0005737">
    <property type="term" value="C:cytoplasm"/>
    <property type="evidence" value="ECO:0007669"/>
    <property type="project" value="UniProtKB-SubCell"/>
</dbReference>
<dbReference type="SUPFAM" id="SSF81301">
    <property type="entry name" value="Nucleotidyltransferase"/>
    <property type="match status" value="1"/>
</dbReference>
<dbReference type="GO" id="GO:0000956">
    <property type="term" value="P:nuclear-transcribed mRNA catabolic process"/>
    <property type="evidence" value="ECO:0007669"/>
    <property type="project" value="UniProtKB-ARBA"/>
</dbReference>
<evidence type="ECO:0000259" key="12">
    <source>
        <dbReference type="Pfam" id="PF03828"/>
    </source>
</evidence>
<dbReference type="AlphaFoldDB" id="A0A8T2V6X3"/>
<evidence type="ECO:0000256" key="1">
    <source>
        <dbReference type="ARBA" id="ARBA00001936"/>
    </source>
</evidence>
<dbReference type="GO" id="GO:0061157">
    <property type="term" value="P:mRNA destabilization"/>
    <property type="evidence" value="ECO:0007669"/>
    <property type="project" value="UniProtKB-ARBA"/>
</dbReference>
<evidence type="ECO:0000259" key="13">
    <source>
        <dbReference type="Pfam" id="PF22600"/>
    </source>
</evidence>
<dbReference type="Pfam" id="PF22600">
    <property type="entry name" value="MTPAP-like_central"/>
    <property type="match status" value="1"/>
</dbReference>
<feature type="region of interest" description="Disordered" evidence="11">
    <location>
        <begin position="454"/>
        <end position="624"/>
    </location>
</feature>
<comment type="caution">
    <text evidence="14">The sequence shown here is derived from an EMBL/GenBank/DDBJ whole genome shotgun (WGS) entry which is preliminary data.</text>
</comment>
<feature type="compositionally biased region" description="Polar residues" evidence="11">
    <location>
        <begin position="535"/>
        <end position="549"/>
    </location>
</feature>
<keyword evidence="8" id="KW-0479">Metal-binding</keyword>
<evidence type="ECO:0000313" key="15">
    <source>
        <dbReference type="Proteomes" id="UP000825935"/>
    </source>
</evidence>
<dbReference type="GO" id="GO:0031123">
    <property type="term" value="P:RNA 3'-end processing"/>
    <property type="evidence" value="ECO:0007669"/>
    <property type="project" value="TreeGrafter"/>
</dbReference>
<accession>A0A8T2V6X3</accession>
<evidence type="ECO:0000256" key="7">
    <source>
        <dbReference type="ARBA" id="ARBA00022679"/>
    </source>
</evidence>
<dbReference type="InterPro" id="IPR043519">
    <property type="entry name" value="NT_sf"/>
</dbReference>
<comment type="subcellular location">
    <subcellularLocation>
        <location evidence="3">Cytoplasm</location>
    </subcellularLocation>
</comment>
<dbReference type="GO" id="GO:0010628">
    <property type="term" value="P:positive regulation of gene expression"/>
    <property type="evidence" value="ECO:0007669"/>
    <property type="project" value="UniProtKB-ARBA"/>
</dbReference>
<dbReference type="InterPro" id="IPR054708">
    <property type="entry name" value="MTPAP-like_central"/>
</dbReference>
<dbReference type="FunFam" id="1.10.1410.10:FF:000018">
    <property type="entry name" value="Terminal uridylyltransferase cid1"/>
    <property type="match status" value="1"/>
</dbReference>
<dbReference type="GO" id="GO:0046872">
    <property type="term" value="F:metal ion binding"/>
    <property type="evidence" value="ECO:0007669"/>
    <property type="project" value="UniProtKB-KW"/>
</dbReference>
<evidence type="ECO:0000256" key="11">
    <source>
        <dbReference type="SAM" id="MobiDB-lite"/>
    </source>
</evidence>
<keyword evidence="15" id="KW-1185">Reference proteome</keyword>
<dbReference type="PANTHER" id="PTHR12271">
    <property type="entry name" value="POLY A POLYMERASE CID PAP -RELATED"/>
    <property type="match status" value="1"/>
</dbReference>
<feature type="region of interest" description="Disordered" evidence="11">
    <location>
        <begin position="1"/>
        <end position="58"/>
    </location>
</feature>
<evidence type="ECO:0000256" key="2">
    <source>
        <dbReference type="ARBA" id="ARBA00001946"/>
    </source>
</evidence>
<feature type="compositionally biased region" description="Polar residues" evidence="11">
    <location>
        <begin position="590"/>
        <end position="621"/>
    </location>
</feature>
<feature type="compositionally biased region" description="Polar residues" evidence="11">
    <location>
        <begin position="462"/>
        <end position="480"/>
    </location>
</feature>
<dbReference type="Gene3D" id="1.10.1410.10">
    <property type="match status" value="1"/>
</dbReference>
<dbReference type="EMBL" id="CM035409">
    <property type="protein sequence ID" value="KAH7440009.1"/>
    <property type="molecule type" value="Genomic_DNA"/>
</dbReference>
<feature type="compositionally biased region" description="Basic and acidic residues" evidence="11">
    <location>
        <begin position="522"/>
        <end position="532"/>
    </location>
</feature>
<dbReference type="CDD" id="cd05402">
    <property type="entry name" value="NT_PAP_TUTase"/>
    <property type="match status" value="1"/>
</dbReference>
<evidence type="ECO:0000256" key="9">
    <source>
        <dbReference type="ARBA" id="ARBA00022842"/>
    </source>
</evidence>
<keyword evidence="7" id="KW-0808">Transferase</keyword>
<dbReference type="GO" id="GO:0050265">
    <property type="term" value="F:RNA uridylyltransferase activity"/>
    <property type="evidence" value="ECO:0007669"/>
    <property type="project" value="UniProtKB-EC"/>
</dbReference>
<dbReference type="OrthoDB" id="407432at2759"/>
<comment type="cofactor">
    <cofactor evidence="2">
        <name>Mg(2+)</name>
        <dbReference type="ChEBI" id="CHEBI:18420"/>
    </cofactor>
</comment>
<reference evidence="14" key="1">
    <citation type="submission" date="2021-08" db="EMBL/GenBank/DDBJ databases">
        <title>WGS assembly of Ceratopteris richardii.</title>
        <authorList>
            <person name="Marchant D.B."/>
            <person name="Chen G."/>
            <person name="Jenkins J."/>
            <person name="Shu S."/>
            <person name="Leebens-Mack J."/>
            <person name="Grimwood J."/>
            <person name="Schmutz J."/>
            <person name="Soltis P."/>
            <person name="Soltis D."/>
            <person name="Chen Z.-H."/>
        </authorList>
    </citation>
    <scope>NUCLEOTIDE SEQUENCE</scope>
    <source>
        <strain evidence="14">Whitten #5841</strain>
        <tissue evidence="14">Leaf</tissue>
    </source>
</reference>
<dbReference type="SUPFAM" id="SSF81631">
    <property type="entry name" value="PAP/OAS1 substrate-binding domain"/>
    <property type="match status" value="1"/>
</dbReference>
<feature type="compositionally biased region" description="Acidic residues" evidence="11">
    <location>
        <begin position="649"/>
        <end position="658"/>
    </location>
</feature>
<keyword evidence="6" id="KW-0963">Cytoplasm</keyword>
<protein>
    <recommendedName>
        <fullName evidence="5">RNA uridylyltransferase</fullName>
        <ecNumber evidence="5">2.7.7.52</ecNumber>
    </recommendedName>
</protein>
<feature type="domain" description="Poly(A) RNA polymerase mitochondrial-like central palm" evidence="13">
    <location>
        <begin position="706"/>
        <end position="835"/>
    </location>
</feature>
<sequence length="1029" mass="114648">MEKSPSQDRPFGLTPPTALGTASAGGGEFLLQLLQQGRPSPFRSSPSDGTARDNFSDEIYGHYGSGNHNGVSWSVSQPYSRTASMESCISEVDMTRKHLINRDLSAELSTLDEDKTRFQLQHDPAVALMGPSHPVSQAGAKANRDGRILPSHGHYSHSHAHRLYQHQQHQRLCIPQVPHSPSFDVTLARPPPLEQSMSFSVDSLIDSGHNQFLRPYSYAQWPLVDPHMYLVLPPSVPQAGLLNFNWVQNETSTFPHVGMDKPKCFSNDGATNGSDVVSPKMSPPVCRNITDMGCVPFSEQQLATPKSPFYTQFGSFSVELPQHPGNKSRTSYGSPSSELHPHQRCTLDVHAEDLQLCSSAESAVTKISSVVFPKREKQHLHPTGVGGHVEALPISADQDRFSGSNTTEKESPIVYNQGFSKKPGRDVFFVDNITANVSHSVQEENHVSLDAAVVEDSSSVSNEPLTENNTENKTLSSKPQKSVDYAHKGSKNTSGQWVPMTKETREEVVVNRMGSATMSEDLTSKIGDEPRLRRSFNQGWRTKLSSARSPVQKEESMLSRKKKFDRSSKTNTPLQQGPLGLPSGSKVDSAPSSATEHSKQALQVSPDNTAESRMMQESSDAPGTAVLRKFQGVENERVLYSGTPTLSELDSENEAEEDTMSKHKSLASEVPNVYVKESDKRVGKLNKSNRREPFHRFDAGKCTTTLLAIFEALIPPADEEKRRKQLLTSLDELVSGIWSEARLFLFGSCANAFGVCNSDIDVCLSIEGESATRSEVVCTLAEALKANHMQNVQALTHARVPIVKYSDPKTGISCDVCVNNMLAVVNTKLLHDYAQIDVRLRQLAFIVKHWAKCRQVNETYRGTLSSYAYVLMCIHFLQQRRPPVLPCLQEMEPTYRVTVGDIDCAYFDKVDNLKGFGQQNKETLADLVWSFFDYWAFRHDYTHTVISIRTGKYLSKVEKDWTRRIGNECHLICIEDPFEVSHDLGRVVDKHSIRVLRDEFRRAARIMQQEVNPCPALFEPYIRQKAQAA</sequence>
<evidence type="ECO:0000256" key="3">
    <source>
        <dbReference type="ARBA" id="ARBA00004496"/>
    </source>
</evidence>
<feature type="domain" description="PAP-associated" evidence="12">
    <location>
        <begin position="923"/>
        <end position="982"/>
    </location>
</feature>
<comment type="similarity">
    <text evidence="4">Belongs to the DNA polymerase type-B-like family.</text>
</comment>
<dbReference type="PANTHER" id="PTHR12271:SF40">
    <property type="entry name" value="POLY(A) RNA POLYMERASE GLD2"/>
    <property type="match status" value="1"/>
</dbReference>
<comment type="cofactor">
    <cofactor evidence="1">
        <name>Mn(2+)</name>
        <dbReference type="ChEBI" id="CHEBI:29035"/>
    </cofactor>
</comment>
<comment type="catalytic activity">
    <reaction evidence="10">
        <text>RNA(n) + UTP = RNA(n)-3'-uridine ribonucleotide + diphosphate</text>
        <dbReference type="Rhea" id="RHEA:14785"/>
        <dbReference type="Rhea" id="RHEA-COMP:14527"/>
        <dbReference type="Rhea" id="RHEA-COMP:17348"/>
        <dbReference type="ChEBI" id="CHEBI:33019"/>
        <dbReference type="ChEBI" id="CHEBI:46398"/>
        <dbReference type="ChEBI" id="CHEBI:140395"/>
        <dbReference type="ChEBI" id="CHEBI:173116"/>
        <dbReference type="EC" id="2.7.7.52"/>
    </reaction>
</comment>
<evidence type="ECO:0000256" key="10">
    <source>
        <dbReference type="ARBA" id="ARBA00049105"/>
    </source>
</evidence>
<evidence type="ECO:0000256" key="5">
    <source>
        <dbReference type="ARBA" id="ARBA00012472"/>
    </source>
</evidence>
<dbReference type="Gene3D" id="3.30.460.10">
    <property type="entry name" value="Beta Polymerase, domain 2"/>
    <property type="match status" value="1"/>
</dbReference>
<dbReference type="EC" id="2.7.7.52" evidence="5"/>
<name>A0A8T2V6X3_CERRI</name>
<evidence type="ECO:0000256" key="4">
    <source>
        <dbReference type="ARBA" id="ARBA00008593"/>
    </source>
</evidence>